<evidence type="ECO:0000313" key="3">
    <source>
        <dbReference type="EMBL" id="ELY55441.1"/>
    </source>
</evidence>
<reference evidence="3 4" key="1">
    <citation type="journal article" date="2014" name="PLoS Genet.">
        <title>Phylogenetically driven sequencing of extremely halophilic archaea reveals strategies for static and dynamic osmo-response.</title>
        <authorList>
            <person name="Becker E.A."/>
            <person name="Seitzer P.M."/>
            <person name="Tritt A."/>
            <person name="Larsen D."/>
            <person name="Krusor M."/>
            <person name="Yao A.I."/>
            <person name="Wu D."/>
            <person name="Madern D."/>
            <person name="Eisen J.A."/>
            <person name="Darling A.E."/>
            <person name="Facciotti M.T."/>
        </authorList>
    </citation>
    <scope>NUCLEOTIDE SEQUENCE [LARGE SCALE GENOMIC DNA]</scope>
    <source>
        <strain evidence="3 4">DSM 10524</strain>
    </source>
</reference>
<feature type="compositionally biased region" description="Basic and acidic residues" evidence="1">
    <location>
        <begin position="84"/>
        <end position="94"/>
    </location>
</feature>
<dbReference type="EMBL" id="AOIB01000031">
    <property type="protein sequence ID" value="ELY55441.1"/>
    <property type="molecule type" value="Genomic_DNA"/>
</dbReference>
<gene>
    <name evidence="3" type="ORF">C491_17047</name>
</gene>
<dbReference type="AlphaFoldDB" id="L9X1V0"/>
<feature type="region of interest" description="Disordered" evidence="1">
    <location>
        <begin position="74"/>
        <end position="94"/>
    </location>
</feature>
<name>L9X1V0_9EURY</name>
<protein>
    <recommendedName>
        <fullName evidence="2">Halobacterial output domain-containing protein</fullName>
    </recommendedName>
</protein>
<keyword evidence="4" id="KW-1185">Reference proteome</keyword>
<evidence type="ECO:0000256" key="1">
    <source>
        <dbReference type="SAM" id="MobiDB-lite"/>
    </source>
</evidence>
<evidence type="ECO:0000313" key="4">
    <source>
        <dbReference type="Proteomes" id="UP000011688"/>
    </source>
</evidence>
<dbReference type="Pfam" id="PF18545">
    <property type="entry name" value="HalOD1"/>
    <property type="match status" value="1"/>
</dbReference>
<organism evidence="3 4">
    <name type="scientific">Natronococcus amylolyticus DSM 10524</name>
    <dbReference type="NCBI Taxonomy" id="1227497"/>
    <lineage>
        <taxon>Archaea</taxon>
        <taxon>Methanobacteriati</taxon>
        <taxon>Methanobacteriota</taxon>
        <taxon>Stenosarchaea group</taxon>
        <taxon>Halobacteria</taxon>
        <taxon>Halobacteriales</taxon>
        <taxon>Natrialbaceae</taxon>
        <taxon>Natronococcus</taxon>
    </lineage>
</organism>
<accession>L9X1V0</accession>
<comment type="caution">
    <text evidence="3">The sequence shown here is derived from an EMBL/GenBank/DDBJ whole genome shotgun (WGS) entry which is preliminary data.</text>
</comment>
<feature type="domain" description="Halobacterial output" evidence="2">
    <location>
        <begin position="6"/>
        <end position="77"/>
    </location>
</feature>
<sequence>MAPAELGVEIARRIAAREGVDATALDPPLHAVIDVDALESLVHPRPDERTDFTGVVSFAYGDYTVTVDGTGSVSITPAEDADPNPDRQFEYNPQ</sequence>
<dbReference type="RefSeq" id="WP_005558331.1">
    <property type="nucleotide sequence ID" value="NZ_AOIB01000031.1"/>
</dbReference>
<dbReference type="OrthoDB" id="181456at2157"/>
<evidence type="ECO:0000259" key="2">
    <source>
        <dbReference type="Pfam" id="PF18545"/>
    </source>
</evidence>
<dbReference type="Proteomes" id="UP000011688">
    <property type="component" value="Unassembled WGS sequence"/>
</dbReference>
<dbReference type="eggNOG" id="arCOG08928">
    <property type="taxonomic scope" value="Archaea"/>
</dbReference>
<proteinExistence type="predicted"/>
<dbReference type="InterPro" id="IPR040624">
    <property type="entry name" value="HalOD1"/>
</dbReference>